<dbReference type="Pfam" id="PF11316">
    <property type="entry name" value="Rhamno_transf"/>
    <property type="match status" value="1"/>
</dbReference>
<comment type="caution">
    <text evidence="1">The sequence shown here is derived from an EMBL/GenBank/DDBJ whole genome shotgun (WGS) entry which is preliminary data.</text>
</comment>
<gene>
    <name evidence="1" type="ORF">F993_03307</name>
</gene>
<sequence length="391" mass="45897">MQYFIGQTRFSVYSPDSKAWNISGFTEEDYIKNLYSDERLSIRMEIFIEKSLPLLDLMRKDYFYKHIVSYSSNLPEKWKKHLYSAARKYDFLYLDEVDSNVGNPVNNILQGRSNGSVAYFRLDDDDLLSINYLDYLDSYNNLSFKNMCISFGKGIVAHYENGRFVDFRICNRRFLAIGQAYIGVFVDGKLDIPWGVSHHNVDSQLPVVLDSRNFVFFWTLHSEQDSNHRSGVDNNIDIQLMEYRKIDSSINLEEDFPSLKYDLENFSINEKQFTLVDSFIADRKTLLPISMKNQKLSYEIVYDFEIPVTKKNMPNSLVFSFGFDFDARKIHGLNRSTNNDIGWFRYISFFDGKAKGSFNIVLEEKGMINCLKFFIWNNEISNFKINRVEII</sequence>
<dbReference type="RefSeq" id="WP_004656634.1">
    <property type="nucleotide sequence ID" value="NZ_KB849179.1"/>
</dbReference>
<dbReference type="InterPro" id="IPR021466">
    <property type="entry name" value="Put_rhamnosyl_transferase"/>
</dbReference>
<evidence type="ECO:0000313" key="2">
    <source>
        <dbReference type="Proteomes" id="UP000013034"/>
    </source>
</evidence>
<dbReference type="EMBL" id="APOI01000029">
    <property type="protein sequence ID" value="ENU22032.1"/>
    <property type="molecule type" value="Genomic_DNA"/>
</dbReference>
<protein>
    <submittedName>
        <fullName evidence="1">Uncharacterized protein</fullName>
    </submittedName>
</protein>
<organism evidence="1 2">
    <name type="scientific">Acinetobacter proteolyticus</name>
    <dbReference type="NCBI Taxonomy" id="1776741"/>
    <lineage>
        <taxon>Bacteria</taxon>
        <taxon>Pseudomonadati</taxon>
        <taxon>Pseudomonadota</taxon>
        <taxon>Gammaproteobacteria</taxon>
        <taxon>Moraxellales</taxon>
        <taxon>Moraxellaceae</taxon>
        <taxon>Acinetobacter</taxon>
    </lineage>
</organism>
<accession>A0ABN0JAB6</accession>
<dbReference type="Proteomes" id="UP000013034">
    <property type="component" value="Unassembled WGS sequence"/>
</dbReference>
<evidence type="ECO:0000313" key="1">
    <source>
        <dbReference type="EMBL" id="ENU22032.1"/>
    </source>
</evidence>
<name>A0ABN0JAB6_9GAMM</name>
<proteinExistence type="predicted"/>
<reference evidence="1 2" key="1">
    <citation type="submission" date="2013-02" db="EMBL/GenBank/DDBJ databases">
        <title>The Genome Sequence of Acinetobacter sp. NIPH 809.</title>
        <authorList>
            <consortium name="The Broad Institute Genome Sequencing Platform"/>
            <consortium name="The Broad Institute Genome Sequencing Center for Infectious Disease"/>
            <person name="Cerqueira G."/>
            <person name="Feldgarden M."/>
            <person name="Courvalin P."/>
            <person name="Perichon B."/>
            <person name="Grillot-Courvalin C."/>
            <person name="Clermont D."/>
            <person name="Rocha E."/>
            <person name="Yoon E.-J."/>
            <person name="Nemec A."/>
            <person name="Walker B."/>
            <person name="Young S.K."/>
            <person name="Zeng Q."/>
            <person name="Gargeya S."/>
            <person name="Fitzgerald M."/>
            <person name="Haas B."/>
            <person name="Abouelleil A."/>
            <person name="Alvarado L."/>
            <person name="Arachchi H.M."/>
            <person name="Berlin A.M."/>
            <person name="Chapman S.B."/>
            <person name="Dewar J."/>
            <person name="Goldberg J."/>
            <person name="Griggs A."/>
            <person name="Gujja S."/>
            <person name="Hansen M."/>
            <person name="Howarth C."/>
            <person name="Imamovic A."/>
            <person name="Larimer J."/>
            <person name="McCowan C."/>
            <person name="Murphy C."/>
            <person name="Neiman D."/>
            <person name="Pearson M."/>
            <person name="Priest M."/>
            <person name="Roberts A."/>
            <person name="Saif S."/>
            <person name="Shea T."/>
            <person name="Sisk P."/>
            <person name="Sykes S."/>
            <person name="Wortman J."/>
            <person name="Nusbaum C."/>
            <person name="Birren B."/>
        </authorList>
    </citation>
    <scope>NUCLEOTIDE SEQUENCE [LARGE SCALE GENOMIC DNA]</scope>
    <source>
        <strain evidence="1 2">NIPH 809</strain>
    </source>
</reference>
<keyword evidence="2" id="KW-1185">Reference proteome</keyword>